<accession>A0A4Y5YCL6</accession>
<proteinExistence type="predicted"/>
<feature type="compositionally biased region" description="Polar residues" evidence="1">
    <location>
        <begin position="22"/>
        <end position="46"/>
    </location>
</feature>
<dbReference type="RefSeq" id="WP_140233529.1">
    <property type="nucleotide sequence ID" value="NZ_CP041036.1"/>
</dbReference>
<dbReference type="AlphaFoldDB" id="A0A4Y5YCL6"/>
<feature type="region of interest" description="Disordered" evidence="1">
    <location>
        <begin position="22"/>
        <end position="57"/>
    </location>
</feature>
<protein>
    <submittedName>
        <fullName evidence="2">Uncharacterized protein</fullName>
    </submittedName>
</protein>
<dbReference type="EMBL" id="CP041036">
    <property type="protein sequence ID" value="QDE30309.1"/>
    <property type="molecule type" value="Genomic_DNA"/>
</dbReference>
<gene>
    <name evidence="2" type="ORF">FH971_04575</name>
</gene>
<evidence type="ECO:0000313" key="2">
    <source>
        <dbReference type="EMBL" id="QDE30309.1"/>
    </source>
</evidence>
<sequence length="206" mass="24074">MNKHPHDFNNYHDVNEDITETLRPSQVKSDDNPSQVETTKNPSLNIEDNHENDSDNETLQRRDLIVYNLYYKRNLKSNEFINHLISVIPTSTDTIMKDIASLKSPETFKKHKNRVKQSLINRGERKAELMLQGTKAINEAMEKSIKFDSDMLVDLSIRYECNPRQIVDEIIRYKKISTQVAIKKNKKQKLPVMRALVKCAKLNIKY</sequence>
<feature type="compositionally biased region" description="Basic and acidic residues" evidence="1">
    <location>
        <begin position="47"/>
        <end position="57"/>
    </location>
</feature>
<name>A0A4Y5YCL6_9GAMM</name>
<keyword evidence="3" id="KW-1185">Reference proteome</keyword>
<dbReference type="Proteomes" id="UP000319809">
    <property type="component" value="Chromosome"/>
</dbReference>
<organism evidence="2 3">
    <name type="scientific">Shewanella polaris</name>
    <dbReference type="NCBI Taxonomy" id="2588449"/>
    <lineage>
        <taxon>Bacteria</taxon>
        <taxon>Pseudomonadati</taxon>
        <taxon>Pseudomonadota</taxon>
        <taxon>Gammaproteobacteria</taxon>
        <taxon>Alteromonadales</taxon>
        <taxon>Shewanellaceae</taxon>
        <taxon>Shewanella</taxon>
    </lineage>
</organism>
<dbReference type="KEGG" id="spol:FH971_04575"/>
<reference evidence="2 3" key="1">
    <citation type="submission" date="2019-06" db="EMBL/GenBank/DDBJ databases">
        <title>The genome of Shewanella sp. SM1901.</title>
        <authorList>
            <person name="Cha Q."/>
        </authorList>
    </citation>
    <scope>NUCLEOTIDE SEQUENCE [LARGE SCALE GENOMIC DNA]</scope>
    <source>
        <strain evidence="2 3">SM1901</strain>
    </source>
</reference>
<evidence type="ECO:0000313" key="3">
    <source>
        <dbReference type="Proteomes" id="UP000319809"/>
    </source>
</evidence>
<evidence type="ECO:0000256" key="1">
    <source>
        <dbReference type="SAM" id="MobiDB-lite"/>
    </source>
</evidence>